<proteinExistence type="predicted"/>
<dbReference type="AlphaFoldDB" id="A0A084XUP1"/>
<evidence type="ECO:0000313" key="2">
    <source>
        <dbReference type="EMBL" id="KFB66185.1"/>
    </source>
</evidence>
<dbReference type="EMBL" id="JDSS02000049">
    <property type="protein sequence ID" value="KFB66185.1"/>
    <property type="molecule type" value="Genomic_DNA"/>
</dbReference>
<evidence type="ECO:0000256" key="1">
    <source>
        <dbReference type="SAM" id="MobiDB-lite"/>
    </source>
</evidence>
<sequence>MPLTYTYHDKYLAPLVAAEVETRAAADVATLGTFPAEWVERLTVVRSYVLTCMESQKAPDDLFTAKLAIYRKEFDALLPQARAAQVAADAASGTAPSGGSSWASVELTRS</sequence>
<dbReference type="STRING" id="1457154.CAPSK01_004554"/>
<name>A0A084XUP1_9PROT</name>
<reference evidence="2 3" key="1">
    <citation type="submission" date="2014-07" db="EMBL/GenBank/DDBJ databases">
        <title>Expanding our view of genomic diversity in Candidatus Accumulibacter clades.</title>
        <authorList>
            <person name="Skennerton C.T."/>
            <person name="Barr J.J."/>
            <person name="Slater F.R."/>
            <person name="Bond P.L."/>
            <person name="Tyson G.W."/>
        </authorList>
    </citation>
    <scope>NUCLEOTIDE SEQUENCE [LARGE SCALE GENOMIC DNA]</scope>
    <source>
        <strain evidence="3">SK-01</strain>
    </source>
</reference>
<gene>
    <name evidence="2" type="ORF">CAPSK01_004554</name>
</gene>
<feature type="compositionally biased region" description="Low complexity" evidence="1">
    <location>
        <begin position="89"/>
        <end position="104"/>
    </location>
</feature>
<comment type="caution">
    <text evidence="2">The sequence shown here is derived from an EMBL/GenBank/DDBJ whole genome shotgun (WGS) entry which is preliminary data.</text>
</comment>
<dbReference type="Proteomes" id="UP000019812">
    <property type="component" value="Unassembled WGS sequence"/>
</dbReference>
<feature type="region of interest" description="Disordered" evidence="1">
    <location>
        <begin position="89"/>
        <end position="110"/>
    </location>
</feature>
<accession>A0A084XUP1</accession>
<organism evidence="2 3">
    <name type="scientific">Candidatus Accumulibacter vicinus</name>
    <dbReference type="NCBI Taxonomy" id="2954382"/>
    <lineage>
        <taxon>Bacteria</taxon>
        <taxon>Pseudomonadati</taxon>
        <taxon>Pseudomonadota</taxon>
        <taxon>Betaproteobacteria</taxon>
        <taxon>Candidatus Accumulibacter</taxon>
    </lineage>
</organism>
<evidence type="ECO:0000313" key="3">
    <source>
        <dbReference type="Proteomes" id="UP000019812"/>
    </source>
</evidence>
<dbReference type="RefSeq" id="WP_034930853.1">
    <property type="nucleotide sequence ID" value="NZ_JDSS02000049.1"/>
</dbReference>
<protein>
    <submittedName>
        <fullName evidence="2">Uncharacterized protein</fullName>
    </submittedName>
</protein>